<organism evidence="1 2">
    <name type="scientific">Sporanaerobium hydrogeniformans</name>
    <dbReference type="NCBI Taxonomy" id="3072179"/>
    <lineage>
        <taxon>Bacteria</taxon>
        <taxon>Bacillati</taxon>
        <taxon>Bacillota</taxon>
        <taxon>Clostridia</taxon>
        <taxon>Lachnospirales</taxon>
        <taxon>Lachnospiraceae</taxon>
        <taxon>Sporanaerobium</taxon>
    </lineage>
</organism>
<accession>A0AC61DDP3</accession>
<comment type="caution">
    <text evidence="1">The sequence shown here is derived from an EMBL/GenBank/DDBJ whole genome shotgun (WGS) entry which is preliminary data.</text>
</comment>
<sequence length="448" mass="51802">MLKKLITIFLSMLITLSFLLPYLALKQEKLETEVQKNKYIASQRINDISQQLVEVLNQSFEYVQVLELIIKINPNDSELIKTYAEMILQKHGTIQNIAIAPNGIVKFIYPTEQNQRAIGHNLMLDPLRYPFIQKAINEKRTTIQGPVEAVQGGILIFNRKPLFITKDNVEKFWGLCVVSVDFEKVMDYCGISTDDPDYYFAIKAQKSDGFQDFVWGNTECYTNDSITHTINFENQKWELAIYPKEGWKAIGEKLYVLDATDQLYLFLSFILFMFILWHLNKYYESYTRSKIDIMTGALNKSTFKKSVIKNLKKYKKNKVQAIIVIDINDFKSINDTYGHLVGDGVIIELSKRFMEIIRGNNLLARWGGDEFVIYLCNLSSLTDMNTIIKRIYHEVEAPIDVSGVSINARVALGYALYPMDGVNFEELYKKADKMMYSNKPTQKREEVS</sequence>
<dbReference type="Proteomes" id="UP000224460">
    <property type="component" value="Unassembled WGS sequence"/>
</dbReference>
<dbReference type="EMBL" id="PEDL01000003">
    <property type="protein sequence ID" value="PHV71389.1"/>
    <property type="molecule type" value="Genomic_DNA"/>
</dbReference>
<reference evidence="1" key="1">
    <citation type="submission" date="2017-10" db="EMBL/GenBank/DDBJ databases">
        <title>Genome sequence of cellulolytic Lachnospiraceae bacterium XHS1971 isolated from hotspring sediment.</title>
        <authorList>
            <person name="Vasudevan G."/>
            <person name="Joshi A.J."/>
            <person name="Hivarkar S."/>
            <person name="Lanjekar V.B."/>
            <person name="Dhakephalkar P.K."/>
            <person name="Dagar S."/>
        </authorList>
    </citation>
    <scope>NUCLEOTIDE SEQUENCE</scope>
    <source>
        <strain evidence="1">XHS1971</strain>
    </source>
</reference>
<protein>
    <submittedName>
        <fullName evidence="1">Uncharacterized protein</fullName>
    </submittedName>
</protein>
<evidence type="ECO:0000313" key="2">
    <source>
        <dbReference type="Proteomes" id="UP000224460"/>
    </source>
</evidence>
<keyword evidence="2" id="KW-1185">Reference proteome</keyword>
<proteinExistence type="predicted"/>
<name>A0AC61DDP3_9FIRM</name>
<gene>
    <name evidence="1" type="ORF">CS063_04890</name>
</gene>
<evidence type="ECO:0000313" key="1">
    <source>
        <dbReference type="EMBL" id="PHV71389.1"/>
    </source>
</evidence>